<dbReference type="PROSITE" id="PS50042">
    <property type="entry name" value="CNMP_BINDING_3"/>
    <property type="match status" value="1"/>
</dbReference>
<dbReference type="Pfam" id="PF00027">
    <property type="entry name" value="cNMP_binding"/>
    <property type="match status" value="1"/>
</dbReference>
<protein>
    <submittedName>
        <fullName evidence="2">cAMP-binding domain of CRP or a regulatory subunit of cAMP-dependent protein kinases</fullName>
    </submittedName>
</protein>
<proteinExistence type="predicted"/>
<reference evidence="2 3" key="1">
    <citation type="submission" date="2016-11" db="EMBL/GenBank/DDBJ databases">
        <authorList>
            <person name="Jaros S."/>
            <person name="Januszkiewicz K."/>
            <person name="Wedrychowicz H."/>
        </authorList>
    </citation>
    <scope>NUCLEOTIDE SEQUENCE [LARGE SCALE GENOMIC DNA]</scope>
    <source>
        <strain evidence="2 3">DSM 21986</strain>
    </source>
</reference>
<dbReference type="GO" id="GO:0016301">
    <property type="term" value="F:kinase activity"/>
    <property type="evidence" value="ECO:0007669"/>
    <property type="project" value="UniProtKB-KW"/>
</dbReference>
<dbReference type="Gene3D" id="2.60.120.10">
    <property type="entry name" value="Jelly Rolls"/>
    <property type="match status" value="1"/>
</dbReference>
<name>A0A1M4YS66_9BACT</name>
<dbReference type="SUPFAM" id="SSF51206">
    <property type="entry name" value="cAMP-binding domain-like"/>
    <property type="match status" value="1"/>
</dbReference>
<keyword evidence="2" id="KW-0808">Transferase</keyword>
<dbReference type="Proteomes" id="UP000184041">
    <property type="component" value="Unassembled WGS sequence"/>
</dbReference>
<feature type="domain" description="Cyclic nucleotide-binding" evidence="1">
    <location>
        <begin position="18"/>
        <end position="139"/>
    </location>
</feature>
<dbReference type="SMART" id="SM00100">
    <property type="entry name" value="cNMP"/>
    <property type="match status" value="1"/>
</dbReference>
<sequence>MEINKEKYISKLRTKFESYSRVSDNSWAMIESLVRFQTLEEGEILLREGQVARDFHFICKGALRAFVTDYDGNVYNKNLFLDGRFAGSKVSLLKKAPSEFTLEALEDSIIINLDYFKYRKLIDEHQDLKDFYIAYLEKNWILDKEQREISLVMENATQRYQKLLDRHPDIDNRIAQRHIAAHLGITPTQLSRIRKKLNNNR</sequence>
<evidence type="ECO:0000313" key="2">
    <source>
        <dbReference type="EMBL" id="SHF08543.1"/>
    </source>
</evidence>
<dbReference type="InterPro" id="IPR018490">
    <property type="entry name" value="cNMP-bd_dom_sf"/>
</dbReference>
<dbReference type="InterPro" id="IPR000595">
    <property type="entry name" value="cNMP-bd_dom"/>
</dbReference>
<evidence type="ECO:0000259" key="1">
    <source>
        <dbReference type="PROSITE" id="PS50042"/>
    </source>
</evidence>
<organism evidence="2 3">
    <name type="scientific">Fodinibius roseus</name>
    <dbReference type="NCBI Taxonomy" id="1194090"/>
    <lineage>
        <taxon>Bacteria</taxon>
        <taxon>Pseudomonadati</taxon>
        <taxon>Balneolota</taxon>
        <taxon>Balneolia</taxon>
        <taxon>Balneolales</taxon>
        <taxon>Balneolaceae</taxon>
        <taxon>Fodinibius</taxon>
    </lineage>
</organism>
<dbReference type="EMBL" id="FQUS01000005">
    <property type="protein sequence ID" value="SHF08543.1"/>
    <property type="molecule type" value="Genomic_DNA"/>
</dbReference>
<evidence type="ECO:0000313" key="3">
    <source>
        <dbReference type="Proteomes" id="UP000184041"/>
    </source>
</evidence>
<gene>
    <name evidence="2" type="ORF">SAMN05443144_105140</name>
</gene>
<dbReference type="CDD" id="cd00038">
    <property type="entry name" value="CAP_ED"/>
    <property type="match status" value="1"/>
</dbReference>
<dbReference type="InterPro" id="IPR014710">
    <property type="entry name" value="RmlC-like_jellyroll"/>
</dbReference>
<dbReference type="OrthoDB" id="663011at2"/>
<dbReference type="STRING" id="1194090.SAMN05443144_105140"/>
<dbReference type="RefSeq" id="WP_073060978.1">
    <property type="nucleotide sequence ID" value="NZ_FQUS01000005.1"/>
</dbReference>
<accession>A0A1M4YS66</accession>
<dbReference type="AlphaFoldDB" id="A0A1M4YS66"/>
<keyword evidence="3" id="KW-1185">Reference proteome</keyword>
<keyword evidence="2" id="KW-0418">Kinase</keyword>